<dbReference type="GO" id="GO:0008013">
    <property type="term" value="F:beta-catenin binding"/>
    <property type="evidence" value="ECO:0007669"/>
    <property type="project" value="TreeGrafter"/>
</dbReference>
<reference evidence="8" key="1">
    <citation type="thesis" date="2020" institute="ProQuest LLC" country="789 East Eisenhower Parkway, Ann Arbor, MI, USA">
        <title>Comparative Genomics and Chromosome Evolution.</title>
        <authorList>
            <person name="Mudd A.B."/>
        </authorList>
    </citation>
    <scope>NUCLEOTIDE SEQUENCE</scope>
    <source>
        <strain evidence="8">Female2</strain>
        <tissue evidence="8">Blood</tissue>
    </source>
</reference>
<feature type="region of interest" description="Disordered" evidence="7">
    <location>
        <begin position="93"/>
        <end position="120"/>
    </location>
</feature>
<dbReference type="Pfam" id="PF09422">
    <property type="entry name" value="AMER"/>
    <property type="match status" value="2"/>
</dbReference>
<dbReference type="PANTHER" id="PTHR22237">
    <property type="entry name" value="APC MEMBRANE RECRUITMENT PROTEIN 2-RELATED"/>
    <property type="match status" value="1"/>
</dbReference>
<proteinExistence type="inferred from homology"/>
<feature type="region of interest" description="Disordered" evidence="7">
    <location>
        <begin position="320"/>
        <end position="380"/>
    </location>
</feature>
<feature type="compositionally biased region" description="Polar residues" evidence="7">
    <location>
        <begin position="512"/>
        <end position="521"/>
    </location>
</feature>
<evidence type="ECO:0008006" key="10">
    <source>
        <dbReference type="Google" id="ProtNLM"/>
    </source>
</evidence>
<evidence type="ECO:0000256" key="7">
    <source>
        <dbReference type="SAM" id="MobiDB-lite"/>
    </source>
</evidence>
<keyword evidence="3" id="KW-1003">Cell membrane</keyword>
<evidence type="ECO:0000256" key="2">
    <source>
        <dbReference type="ARBA" id="ARBA00007750"/>
    </source>
</evidence>
<evidence type="ECO:0000256" key="1">
    <source>
        <dbReference type="ARBA" id="ARBA00004202"/>
    </source>
</evidence>
<dbReference type="GO" id="GO:0016055">
    <property type="term" value="P:Wnt signaling pathway"/>
    <property type="evidence" value="ECO:0007669"/>
    <property type="project" value="UniProtKB-KW"/>
</dbReference>
<dbReference type="GO" id="GO:0005886">
    <property type="term" value="C:plasma membrane"/>
    <property type="evidence" value="ECO:0007669"/>
    <property type="project" value="UniProtKB-SubCell"/>
</dbReference>
<protein>
    <recommendedName>
        <fullName evidence="10">APC membrane recruitment protein 3</fullName>
    </recommendedName>
</protein>
<dbReference type="GO" id="GO:0060828">
    <property type="term" value="P:regulation of canonical Wnt signaling pathway"/>
    <property type="evidence" value="ECO:0007669"/>
    <property type="project" value="TreeGrafter"/>
</dbReference>
<feature type="compositionally biased region" description="Polar residues" evidence="7">
    <location>
        <begin position="495"/>
        <end position="505"/>
    </location>
</feature>
<gene>
    <name evidence="8" type="ORF">GDO86_010271</name>
</gene>
<dbReference type="GO" id="GO:0005546">
    <property type="term" value="F:phosphatidylinositol-4,5-bisphosphate binding"/>
    <property type="evidence" value="ECO:0007669"/>
    <property type="project" value="TreeGrafter"/>
</dbReference>
<comment type="caution">
    <text evidence="8">The sequence shown here is derived from an EMBL/GenBank/DDBJ whole genome shotgun (WGS) entry which is preliminary data.</text>
</comment>
<evidence type="ECO:0000256" key="3">
    <source>
        <dbReference type="ARBA" id="ARBA00022475"/>
    </source>
</evidence>
<evidence type="ECO:0000256" key="4">
    <source>
        <dbReference type="ARBA" id="ARBA00022687"/>
    </source>
</evidence>
<feature type="region of interest" description="Disordered" evidence="7">
    <location>
        <begin position="1"/>
        <end position="26"/>
    </location>
</feature>
<dbReference type="EMBL" id="JAACNH010000004">
    <property type="protein sequence ID" value="KAG8445428.1"/>
    <property type="molecule type" value="Genomic_DNA"/>
</dbReference>
<feature type="region of interest" description="Disordered" evidence="7">
    <location>
        <begin position="491"/>
        <end position="521"/>
    </location>
</feature>
<keyword evidence="4" id="KW-0879">Wnt signaling pathway</keyword>
<evidence type="ECO:0000256" key="5">
    <source>
        <dbReference type="ARBA" id="ARBA00023121"/>
    </source>
</evidence>
<dbReference type="InterPro" id="IPR019003">
    <property type="entry name" value="AMER"/>
</dbReference>
<comment type="subcellular location">
    <subcellularLocation>
        <location evidence="1">Cell membrane</location>
        <topology evidence="1">Peripheral membrane protein</topology>
    </subcellularLocation>
</comment>
<feature type="compositionally biased region" description="Polar residues" evidence="7">
    <location>
        <begin position="359"/>
        <end position="373"/>
    </location>
</feature>
<dbReference type="OrthoDB" id="9412224at2759"/>
<organism evidence="8 9">
    <name type="scientific">Hymenochirus boettgeri</name>
    <name type="common">Congo dwarf clawed frog</name>
    <dbReference type="NCBI Taxonomy" id="247094"/>
    <lineage>
        <taxon>Eukaryota</taxon>
        <taxon>Metazoa</taxon>
        <taxon>Chordata</taxon>
        <taxon>Craniata</taxon>
        <taxon>Vertebrata</taxon>
        <taxon>Euteleostomi</taxon>
        <taxon>Amphibia</taxon>
        <taxon>Batrachia</taxon>
        <taxon>Anura</taxon>
        <taxon>Pipoidea</taxon>
        <taxon>Pipidae</taxon>
        <taxon>Pipinae</taxon>
        <taxon>Hymenochirus</taxon>
    </lineage>
</organism>
<accession>A0A8T2JNT1</accession>
<evidence type="ECO:0000313" key="9">
    <source>
        <dbReference type="Proteomes" id="UP000812440"/>
    </source>
</evidence>
<evidence type="ECO:0000313" key="8">
    <source>
        <dbReference type="EMBL" id="KAG8445428.1"/>
    </source>
</evidence>
<keyword evidence="5" id="KW-0446">Lipid-binding</keyword>
<feature type="compositionally biased region" description="Polar residues" evidence="7">
    <location>
        <begin position="322"/>
        <end position="331"/>
    </location>
</feature>
<keyword evidence="6" id="KW-0472">Membrane</keyword>
<name>A0A8T2JNT1_9PIPI</name>
<keyword evidence="9" id="KW-1185">Reference proteome</keyword>
<dbReference type="AlphaFoldDB" id="A0A8T2JNT1"/>
<evidence type="ECO:0000256" key="6">
    <source>
        <dbReference type="ARBA" id="ARBA00023136"/>
    </source>
</evidence>
<dbReference type="Proteomes" id="UP000812440">
    <property type="component" value="Chromosome 5"/>
</dbReference>
<comment type="similarity">
    <text evidence="2">Belongs to the Amer family.</text>
</comment>
<dbReference type="PANTHER" id="PTHR22237:SF2">
    <property type="entry name" value="APC MEMBRANE RECRUITMENT PROTEIN 3"/>
    <property type="match status" value="1"/>
</dbReference>
<sequence length="846" mass="94790">MELIRGKTFIKNYPQNPPEKLPSIGVPEKKNEKKYNERNVSPCLVNVNASSTNQSLEQECLETPDNNFWSTKFVKKSKTHDCVMREAKTDELPSASRKVGLPSSRSFSGFENRNGKGNGDSTVNQQIIDYRNFVPQLPFVPSVAKAFPRKRISLKRPKKGLKSIFHMKRNKQQEMGPIAEKNKSHQVPFQREEGRKVNANLMYSDEFLVNEASDNELYIDTIDFCHKFCEDVASLKSFDSFTGCGEIFADESSTYLNMDFRKDGHKLAFIAKDIPKAGNFQGGVEKLASPAKSESIDFTRLRGHINNSSRHFCSVAQVDSKLPSNSNSTSCDIPKDPSLDSPSNDLASPHEMFADAGSPVSTSDEGYYDSSSPGDDEKKEKDILLLFPRDSYSGDALYELFCDSSEPSPSFPFGGELSISGHSSDNPRSIYSFCVGSEENMVFQSTDDLDGDCDQQSSWKGRECLMKLCDTELSLTMGMVNWLRKTGNMSEPPVASQNSFSTDQFNHADAPSKSQSTGKCGNKTTSICNGKCQAEIKNETKQERQLVNDVCHYQQNHNKLDGVLPGYKLWSPSSKAFLTHKPLVLQTLINNEENYRNELESYNSCIKKLGNINITHLLSTSNILPSPITHSQNLLHPFGLQYITGCMKPSLNENDQTVIKMLERCAKQIASLNIMCREQSKEQESVNGVMQCHEVSQNIKNYIERQNYSPKHTNYPALSYISESKETNQQSESFQLANCNDNSKINDECNELGSPVFVGRPRFLPYFRSQCSSLISTCSSAWYKIHNSRESLLLINTPSKSSNPNEIPTESIHASRVLDSEMISKSKGTELFIHADFLEGKVSHTV</sequence>